<evidence type="ECO:0008006" key="4">
    <source>
        <dbReference type="Google" id="ProtNLM"/>
    </source>
</evidence>
<feature type="region of interest" description="Disordered" evidence="1">
    <location>
        <begin position="1"/>
        <end position="28"/>
    </location>
</feature>
<evidence type="ECO:0000313" key="2">
    <source>
        <dbReference type="EMBL" id="EFP74126.2"/>
    </source>
</evidence>
<dbReference type="Gene3D" id="3.30.420.10">
    <property type="entry name" value="Ribonuclease H-like superfamily/Ribonuclease H"/>
    <property type="match status" value="1"/>
</dbReference>
<dbReference type="PANTHER" id="PTHR35871">
    <property type="entry name" value="EXPRESSED PROTEIN"/>
    <property type="match status" value="1"/>
</dbReference>
<gene>
    <name evidence="2" type="ORF">PGTG_00082</name>
</gene>
<organism evidence="2 3">
    <name type="scientific">Puccinia graminis f. sp. tritici (strain CRL 75-36-700-3 / race SCCL)</name>
    <name type="common">Black stem rust fungus</name>
    <dbReference type="NCBI Taxonomy" id="418459"/>
    <lineage>
        <taxon>Eukaryota</taxon>
        <taxon>Fungi</taxon>
        <taxon>Dikarya</taxon>
        <taxon>Basidiomycota</taxon>
        <taxon>Pucciniomycotina</taxon>
        <taxon>Pucciniomycetes</taxon>
        <taxon>Pucciniales</taxon>
        <taxon>Pucciniaceae</taxon>
        <taxon>Puccinia</taxon>
    </lineage>
</organism>
<dbReference type="GeneID" id="10546804"/>
<keyword evidence="3" id="KW-1185">Reference proteome</keyword>
<dbReference type="KEGG" id="pgr:PGTG_00082"/>
<dbReference type="Proteomes" id="UP000008783">
    <property type="component" value="Unassembled WGS sequence"/>
</dbReference>
<reference key="1">
    <citation type="submission" date="2007-01" db="EMBL/GenBank/DDBJ databases">
        <title>The Genome Sequence of Puccinia graminis f. sp. tritici Strain CRL 75-36-700-3.</title>
        <authorList>
            <consortium name="The Broad Institute Genome Sequencing Platform"/>
            <person name="Birren B."/>
            <person name="Lander E."/>
            <person name="Galagan J."/>
            <person name="Nusbaum C."/>
            <person name="Devon K."/>
            <person name="Cuomo C."/>
            <person name="Jaffe D."/>
            <person name="Butler J."/>
            <person name="Alvarez P."/>
            <person name="Gnerre S."/>
            <person name="Grabherr M."/>
            <person name="Mauceli E."/>
            <person name="Brockman W."/>
            <person name="Young S."/>
            <person name="LaButti K."/>
            <person name="Sykes S."/>
            <person name="DeCaprio D."/>
            <person name="Crawford M."/>
            <person name="Koehrsen M."/>
            <person name="Engels R."/>
            <person name="Montgomery P."/>
            <person name="Pearson M."/>
            <person name="Howarth C."/>
            <person name="Larson L."/>
            <person name="White J."/>
            <person name="Zeng Q."/>
            <person name="Kodira C."/>
            <person name="Yandava C."/>
            <person name="Alvarado L."/>
            <person name="O'Leary S."/>
            <person name="Szabo L."/>
            <person name="Dean R."/>
            <person name="Schein J."/>
        </authorList>
    </citation>
    <scope>NUCLEOTIDE SEQUENCE</scope>
    <source>
        <strain>CRL 75-36-700-3</strain>
    </source>
</reference>
<sequence>MAPQSRRVRSQKKRRELEKTEKEKENEEILEYQDEEIIFNDQTNQLVQFLQDNDTNGDADEDEVIMCQSLWPIAAPKEETETSGHRRKTPGGEILKGYRLPVINPLNKSGKLVSRPISKSSRFNHRKTKEKAEGLNNQIMSNFLAAGKKTLEKHDSDKIEELVESDGAIEELADPDGEIEEISNLNITLQPSPHDLLQREQRIYQNVNQYLNKPTKPAPASNRNQLDKECKALNHTIKYLYDFYKQKCKKDPKFVFPTSQLEELQEFNNRRLKLVSENHRPAPNMQASILTAQASNLRLPPEKQGNTSSGISRAKRIRKQARHVLLHKELHFPQPGKGASHSSLLDRKDIYSSVFQWSSQQKAGEVSPRAFCLQVNNEILPKLGIDQSISEVTATSWMLKLGFRPQTYSKCIYFDGHERPGVVASQVKYLKDVSELRKHSQTYGGDNLEVPMLIDPSLLEDRRQTVFIYQDESTVHAKERPKSTWLLPGCQDFRSKNLGWLIHIFDFILETTGRLELSETQFHTITQAQSTQVKPRSRDAATVIYPGSKGDAWWDMNQLCDQVTKKALPIFEALHPGCQAVFVFDCSSAHGAYSPSALQAQNMNLSSGGKQGLLRDTVIPSDDPNIPIELRGTPQTMVYPRDPNNPSAQPVAKGIQVVLQERGLWDFYSKQRSDAKLPPLNLKCATCRLSAQKRDAAKRSAVLISAALAEGYFLTEDQACSLESPENLAPANNQGPQVPDDTSTTCCWSKIMSLQSDFVNEKPLLQTIIEDAGHICLFLPKFHCELNPIELFWSYIKQAFRSQSHKCRTFAEAKDLFEDCRKQCPLSTIRKYFRRIDRQLSAYEQGLTGTQAEKMMKKYSSHRRIPKNAMMSLDVINS</sequence>
<feature type="compositionally biased region" description="Basic residues" evidence="1">
    <location>
        <begin position="1"/>
        <end position="14"/>
    </location>
</feature>
<accession>E3JQ43</accession>
<proteinExistence type="predicted"/>
<name>E3JQ43_PUCGT</name>
<dbReference type="STRING" id="418459.E3JQ43"/>
<dbReference type="OrthoDB" id="2449121at2759"/>
<dbReference type="GO" id="GO:0003676">
    <property type="term" value="F:nucleic acid binding"/>
    <property type="evidence" value="ECO:0007669"/>
    <property type="project" value="InterPro"/>
</dbReference>
<evidence type="ECO:0000256" key="1">
    <source>
        <dbReference type="SAM" id="MobiDB-lite"/>
    </source>
</evidence>
<dbReference type="HOGENOM" id="CLU_005726_6_0_1"/>
<evidence type="ECO:0000313" key="3">
    <source>
        <dbReference type="Proteomes" id="UP000008783"/>
    </source>
</evidence>
<reference evidence="3" key="2">
    <citation type="journal article" date="2011" name="Proc. Natl. Acad. Sci. U.S.A.">
        <title>Obligate biotrophy features unraveled by the genomic analysis of rust fungi.</title>
        <authorList>
            <person name="Duplessis S."/>
            <person name="Cuomo C.A."/>
            <person name="Lin Y.-C."/>
            <person name="Aerts A."/>
            <person name="Tisserant E."/>
            <person name="Veneault-Fourrey C."/>
            <person name="Joly D.L."/>
            <person name="Hacquard S."/>
            <person name="Amselem J."/>
            <person name="Cantarel B.L."/>
            <person name="Chiu R."/>
            <person name="Coutinho P.M."/>
            <person name="Feau N."/>
            <person name="Field M."/>
            <person name="Frey P."/>
            <person name="Gelhaye E."/>
            <person name="Goldberg J."/>
            <person name="Grabherr M.G."/>
            <person name="Kodira C.D."/>
            <person name="Kohler A."/>
            <person name="Kuees U."/>
            <person name="Lindquist E.A."/>
            <person name="Lucas S.M."/>
            <person name="Mago R."/>
            <person name="Mauceli E."/>
            <person name="Morin E."/>
            <person name="Murat C."/>
            <person name="Pangilinan J.L."/>
            <person name="Park R."/>
            <person name="Pearson M."/>
            <person name="Quesneville H."/>
            <person name="Rouhier N."/>
            <person name="Sakthikumar S."/>
            <person name="Salamov A.A."/>
            <person name="Schmutz J."/>
            <person name="Selles B."/>
            <person name="Shapiro H."/>
            <person name="Tanguay P."/>
            <person name="Tuskan G.A."/>
            <person name="Henrissat B."/>
            <person name="Van de Peer Y."/>
            <person name="Rouze P."/>
            <person name="Ellis J.G."/>
            <person name="Dodds P.N."/>
            <person name="Schein J.E."/>
            <person name="Zhong S."/>
            <person name="Hamelin R.C."/>
            <person name="Grigoriev I.V."/>
            <person name="Szabo L.J."/>
            <person name="Martin F."/>
        </authorList>
    </citation>
    <scope>NUCLEOTIDE SEQUENCE [LARGE SCALE GENOMIC DNA]</scope>
    <source>
        <strain evidence="3">CRL 75-36-700-3 / race SCCL</strain>
    </source>
</reference>
<dbReference type="VEuPathDB" id="FungiDB:PGTG_00082"/>
<protein>
    <recommendedName>
        <fullName evidence="4">Tc1-like transposase DDE domain-containing protein</fullName>
    </recommendedName>
</protein>
<dbReference type="InterPro" id="IPR036397">
    <property type="entry name" value="RNaseH_sf"/>
</dbReference>
<dbReference type="AlphaFoldDB" id="E3JQ43"/>
<dbReference type="RefSeq" id="XP_003307132.2">
    <property type="nucleotide sequence ID" value="XM_003307084.2"/>
</dbReference>
<dbReference type="EMBL" id="DS178262">
    <property type="protein sequence ID" value="EFP74126.2"/>
    <property type="molecule type" value="Genomic_DNA"/>
</dbReference>
<dbReference type="PANTHER" id="PTHR35871:SF1">
    <property type="entry name" value="CXC1-LIKE CYSTEINE CLUSTER ASSOCIATED WITH KDZ TRANSPOSASES DOMAIN-CONTAINING PROTEIN"/>
    <property type="match status" value="1"/>
</dbReference>
<feature type="compositionally biased region" description="Basic and acidic residues" evidence="1">
    <location>
        <begin position="15"/>
        <end position="27"/>
    </location>
</feature>
<dbReference type="InParanoid" id="E3JQ43"/>